<dbReference type="Gene3D" id="3.30.200.20">
    <property type="entry name" value="Phosphorylase Kinase, domain 1"/>
    <property type="match status" value="1"/>
</dbReference>
<dbReference type="GO" id="GO:0004674">
    <property type="term" value="F:protein serine/threonine kinase activity"/>
    <property type="evidence" value="ECO:0007669"/>
    <property type="project" value="UniProtKB-KW"/>
</dbReference>
<dbReference type="Pfam" id="PF13489">
    <property type="entry name" value="Methyltransf_23"/>
    <property type="match status" value="1"/>
</dbReference>
<keyword evidence="9" id="KW-1185">Reference proteome</keyword>
<dbReference type="InterPro" id="IPR029063">
    <property type="entry name" value="SAM-dependent_MTases_sf"/>
</dbReference>
<proteinExistence type="predicted"/>
<dbReference type="EMBL" id="JAACJJ010000028">
    <property type="protein sequence ID" value="KAF5322660.1"/>
    <property type="molecule type" value="Genomic_DNA"/>
</dbReference>
<organism evidence="8 9">
    <name type="scientific">Psilocybe cf. subviscida</name>
    <dbReference type="NCBI Taxonomy" id="2480587"/>
    <lineage>
        <taxon>Eukaryota</taxon>
        <taxon>Fungi</taxon>
        <taxon>Dikarya</taxon>
        <taxon>Basidiomycota</taxon>
        <taxon>Agaricomycotina</taxon>
        <taxon>Agaricomycetes</taxon>
        <taxon>Agaricomycetidae</taxon>
        <taxon>Agaricales</taxon>
        <taxon>Agaricineae</taxon>
        <taxon>Strophariaceae</taxon>
        <taxon>Psilocybe</taxon>
    </lineage>
</organism>
<protein>
    <recommendedName>
        <fullName evidence="7">Protein kinase domain-containing protein</fullName>
    </recommendedName>
</protein>
<feature type="binding site" evidence="6">
    <location>
        <position position="396"/>
    </location>
    <ligand>
        <name>ATP</name>
        <dbReference type="ChEBI" id="CHEBI:30616"/>
    </ligand>
</feature>
<evidence type="ECO:0000256" key="1">
    <source>
        <dbReference type="ARBA" id="ARBA00022527"/>
    </source>
</evidence>
<dbReference type="Gene3D" id="3.40.50.150">
    <property type="entry name" value="Vaccinia Virus protein VP39"/>
    <property type="match status" value="1"/>
</dbReference>
<evidence type="ECO:0000256" key="6">
    <source>
        <dbReference type="PROSITE-ProRule" id="PRU10141"/>
    </source>
</evidence>
<dbReference type="PROSITE" id="PS50011">
    <property type="entry name" value="PROTEIN_KINASE_DOM"/>
    <property type="match status" value="1"/>
</dbReference>
<dbReference type="PROSITE" id="PS00107">
    <property type="entry name" value="PROTEIN_KINASE_ATP"/>
    <property type="match status" value="1"/>
</dbReference>
<feature type="domain" description="Protein kinase" evidence="7">
    <location>
        <begin position="367"/>
        <end position="711"/>
    </location>
</feature>
<keyword evidence="4" id="KW-0418">Kinase</keyword>
<dbReference type="AlphaFoldDB" id="A0A8H5F3P2"/>
<keyword evidence="5 6" id="KW-0067">ATP-binding</keyword>
<evidence type="ECO:0000313" key="8">
    <source>
        <dbReference type="EMBL" id="KAF5322660.1"/>
    </source>
</evidence>
<dbReference type="SMART" id="SM00220">
    <property type="entry name" value="S_TKc"/>
    <property type="match status" value="1"/>
</dbReference>
<dbReference type="OrthoDB" id="5979581at2759"/>
<dbReference type="Gene3D" id="1.10.510.10">
    <property type="entry name" value="Transferase(Phosphotransferase) domain 1"/>
    <property type="match status" value="1"/>
</dbReference>
<dbReference type="Pfam" id="PF00069">
    <property type="entry name" value="Pkinase"/>
    <property type="match status" value="1"/>
</dbReference>
<evidence type="ECO:0000313" key="9">
    <source>
        <dbReference type="Proteomes" id="UP000567179"/>
    </source>
</evidence>
<dbReference type="InterPro" id="IPR011009">
    <property type="entry name" value="Kinase-like_dom_sf"/>
</dbReference>
<evidence type="ECO:0000256" key="5">
    <source>
        <dbReference type="ARBA" id="ARBA00022840"/>
    </source>
</evidence>
<evidence type="ECO:0000256" key="4">
    <source>
        <dbReference type="ARBA" id="ARBA00022777"/>
    </source>
</evidence>
<dbReference type="InterPro" id="IPR017441">
    <property type="entry name" value="Protein_kinase_ATP_BS"/>
</dbReference>
<gene>
    <name evidence="8" type="ORF">D9619_001284</name>
</gene>
<dbReference type="PANTHER" id="PTHR24058">
    <property type="entry name" value="DUAL SPECIFICITY PROTEIN KINASE"/>
    <property type="match status" value="1"/>
</dbReference>
<evidence type="ECO:0000256" key="3">
    <source>
        <dbReference type="ARBA" id="ARBA00022741"/>
    </source>
</evidence>
<dbReference type="InterPro" id="IPR050494">
    <property type="entry name" value="Ser_Thr_dual-spec_kinase"/>
</dbReference>
<dbReference type="SUPFAM" id="SSF56112">
    <property type="entry name" value="Protein kinase-like (PK-like)"/>
    <property type="match status" value="1"/>
</dbReference>
<dbReference type="InterPro" id="IPR000719">
    <property type="entry name" value="Prot_kinase_dom"/>
</dbReference>
<keyword evidence="3 6" id="KW-0547">Nucleotide-binding</keyword>
<reference evidence="8 9" key="1">
    <citation type="journal article" date="2020" name="ISME J.">
        <title>Uncovering the hidden diversity of litter-decomposition mechanisms in mushroom-forming fungi.</title>
        <authorList>
            <person name="Floudas D."/>
            <person name="Bentzer J."/>
            <person name="Ahren D."/>
            <person name="Johansson T."/>
            <person name="Persson P."/>
            <person name="Tunlid A."/>
        </authorList>
    </citation>
    <scope>NUCLEOTIDE SEQUENCE [LARGE SCALE GENOMIC DNA]</scope>
    <source>
        <strain evidence="8 9">CBS 101986</strain>
    </source>
</reference>
<name>A0A8H5F3P2_9AGAR</name>
<keyword evidence="1" id="KW-0723">Serine/threonine-protein kinase</keyword>
<evidence type="ECO:0000259" key="7">
    <source>
        <dbReference type="PROSITE" id="PS50011"/>
    </source>
</evidence>
<sequence length="714" mass="81956">MGSLILPTPIKHNQRHYVNEAYVLPSDEEEAKRLQLQHVLLRAAFDDRIVLAPLQLASGAEVLDIGAGTGVWALDFAATYPNAEKGHNTLHRHRQDAVEWENRFSFVHQRMLLLGLKHEQWDEVIRKIYTITAPGGWAQLFEWNFLSHCGDCGPFTARLIEVFKAYEKASGMDFLCTLRLEELMKKAGFRDVQLTVRETLLGASYGEMGEKFAEDIICAFRAFKSSIFRLGGFGLLHNEQDYDDLMDEVELEWNNPGSKMAHLRPFAGWSRPCQVGLAVVIQYIDTQLQAPMFRLYRTSTLPLHSWTRVISTRAMSTKRAMSPPRMLPCSGFTQISLSEKIEEETYPWYSPSVFYPLRLGDLLESRYQALSKLGHGSSATVWLCRDLVEHRYVALKLCISEYPSIGREREALARLNSSRVDSHVVQRCFDSFTVKSALGKVHQCFVLEPLSLNLAQCGLLFANKKWDSALFRRVTREALQAVNVVHTQAKLIHCDLRQENFLMRMPDKESVWKEAEQRELTDPCARKQVGDRVIYATPPPVVPKTFEYAVLCDFGEARPGEKTHREDIQPFAFRAPEVILEIPFSYPADIWNMGVMLWDMFEGKQLFHPYTQKTQRESNVAHLRELTAILGPPPPEMLRRSRQYGLIRRSFFDEDGGWVGDVPVPQMSLETEETRLEGREKAEFLRFMRRCLQWDPDKRATAAELCEDPWLAAS</sequence>
<dbReference type="Proteomes" id="UP000567179">
    <property type="component" value="Unassembled WGS sequence"/>
</dbReference>
<evidence type="ECO:0000256" key="2">
    <source>
        <dbReference type="ARBA" id="ARBA00022679"/>
    </source>
</evidence>
<accession>A0A8H5F3P2</accession>
<dbReference type="GO" id="GO:0005524">
    <property type="term" value="F:ATP binding"/>
    <property type="evidence" value="ECO:0007669"/>
    <property type="project" value="UniProtKB-UniRule"/>
</dbReference>
<comment type="caution">
    <text evidence="8">The sequence shown here is derived from an EMBL/GenBank/DDBJ whole genome shotgun (WGS) entry which is preliminary data.</text>
</comment>
<keyword evidence="2" id="KW-0808">Transferase</keyword>
<dbReference type="SUPFAM" id="SSF53335">
    <property type="entry name" value="S-adenosyl-L-methionine-dependent methyltransferases"/>
    <property type="match status" value="1"/>
</dbReference>